<name>A0A6P1M7M6_9BACT</name>
<dbReference type="KEGG" id="taer:GT409_14455"/>
<dbReference type="AlphaFoldDB" id="A0A6P1M7M6"/>
<evidence type="ECO:0000313" key="1">
    <source>
        <dbReference type="EMBL" id="QHI70590.1"/>
    </source>
</evidence>
<organism evidence="1 2">
    <name type="scientific">Tichowtungia aerotolerans</name>
    <dbReference type="NCBI Taxonomy" id="2697043"/>
    <lineage>
        <taxon>Bacteria</taxon>
        <taxon>Pseudomonadati</taxon>
        <taxon>Kiritimatiellota</taxon>
        <taxon>Tichowtungiia</taxon>
        <taxon>Tichowtungiales</taxon>
        <taxon>Tichowtungiaceae</taxon>
        <taxon>Tichowtungia</taxon>
    </lineage>
</organism>
<protein>
    <submittedName>
        <fullName evidence="1">Uncharacterized protein</fullName>
    </submittedName>
</protein>
<dbReference type="Proteomes" id="UP000464954">
    <property type="component" value="Chromosome"/>
</dbReference>
<reference evidence="1 2" key="1">
    <citation type="submission" date="2020-01" db="EMBL/GenBank/DDBJ databases">
        <title>Ponticoccus aerotolerans gen. nov., sp. nov., an anaerobic bacterium and proposal of Ponticoccusceae fam. nov., Ponticoccusles ord. nov. and Ponticoccuse classis nov. in the phylum Kiritimatiellaeota.</title>
        <authorList>
            <person name="Zhou L.Y."/>
            <person name="Du Z.J."/>
        </authorList>
    </citation>
    <scope>NUCLEOTIDE SEQUENCE [LARGE SCALE GENOMIC DNA]</scope>
    <source>
        <strain evidence="1 2">S-5007</strain>
    </source>
</reference>
<evidence type="ECO:0000313" key="2">
    <source>
        <dbReference type="Proteomes" id="UP000464954"/>
    </source>
</evidence>
<accession>A0A6P1M7M6</accession>
<proteinExistence type="predicted"/>
<dbReference type="RefSeq" id="WP_160629764.1">
    <property type="nucleotide sequence ID" value="NZ_CP047593.1"/>
</dbReference>
<dbReference type="EMBL" id="CP047593">
    <property type="protein sequence ID" value="QHI70590.1"/>
    <property type="molecule type" value="Genomic_DNA"/>
</dbReference>
<gene>
    <name evidence="1" type="ORF">GT409_14455</name>
</gene>
<sequence>MNTQEINDNLEKYSSAITLSDMEIFVFPELLYALVLANIMSPRVWVWRDDPWFEKIDKMSPSKKVNRLKQYIIDHYEFNLDLDTWGLTDQQTELKRFAPFMNRETISGSNALFGYEGDKHYFDLDIRRHFGLEKYNDTIIPYWKTETVEAMDAFCRKENYRLGAGECVSLSTLYAAALFIICKIPLEDIFLMATPLHSQNFIAYNGGFLTNNRRIVTKNMWFNGTELTDKAQRALRNEQITMVMNNTGIVHSVYDEMSMNADEYERFKQQVGDYLTSPITFEILANFLRQHSRYQTCFQICRDCHGKKQWIPAERAYAYEHAGPYKVSDNTRDKLLADIDCDEFYCEPMSDRICLNRLEEFFHNNPIEHYDSQSMMELGKKLECTSEHKNEMLCALAGFVHLDPEFPDSGNKISKPWKKLELTPQMDREEMIAYVESMRSENPSADLSFYALRDMSRCEWTPFLKAATERNPVCIEETKEISDEELFQILEKMETQSIYDESRIAQPDEVWNFQTGDGLEKAILLSNVWKNRHPDEDVQLEIQPDRVKFSSADRTIMFESSKGLTKNITL</sequence>
<keyword evidence="2" id="KW-1185">Reference proteome</keyword>